<keyword evidence="3" id="KW-1185">Reference proteome</keyword>
<gene>
    <name evidence="2" type="ORF">NOO_LOCUS8076</name>
</gene>
<keyword evidence="1" id="KW-0812">Transmembrane</keyword>
<reference evidence="4" key="1">
    <citation type="submission" date="2016-06" db="UniProtKB">
        <authorList>
            <consortium name="WormBaseParasite"/>
        </authorList>
    </citation>
    <scope>IDENTIFICATION</scope>
</reference>
<proteinExistence type="predicted"/>
<dbReference type="AlphaFoldDB" id="A0A182EIZ2"/>
<feature type="transmembrane region" description="Helical" evidence="1">
    <location>
        <begin position="12"/>
        <end position="36"/>
    </location>
</feature>
<dbReference type="EMBL" id="UYRW01003194">
    <property type="protein sequence ID" value="VDK88255.1"/>
    <property type="molecule type" value="Genomic_DNA"/>
</dbReference>
<protein>
    <submittedName>
        <fullName evidence="4">Ovule protein</fullName>
    </submittedName>
</protein>
<evidence type="ECO:0000313" key="4">
    <source>
        <dbReference type="WBParaSite" id="nOo.2.0.1.t08076-RA"/>
    </source>
</evidence>
<sequence length="85" mass="10425">MFWFGVGYSSLYYLFLVYLVCYFLYTGSFLIVLLAFQNNRLCVSIFNCICCDIVDFRFIFMLFFVKHFRFFFCFYGIKNLFFELD</sequence>
<reference evidence="2 3" key="2">
    <citation type="submission" date="2018-08" db="EMBL/GenBank/DDBJ databases">
        <authorList>
            <person name="Laetsch R D."/>
            <person name="Stevens L."/>
            <person name="Kumar S."/>
            <person name="Blaxter L. M."/>
        </authorList>
    </citation>
    <scope>NUCLEOTIDE SEQUENCE [LARGE SCALE GENOMIC DNA]</scope>
</reference>
<accession>A0A182EIZ2</accession>
<evidence type="ECO:0000313" key="2">
    <source>
        <dbReference type="EMBL" id="VDK88255.1"/>
    </source>
</evidence>
<name>A0A182EIZ2_ONCOC</name>
<evidence type="ECO:0000313" key="3">
    <source>
        <dbReference type="Proteomes" id="UP000271087"/>
    </source>
</evidence>
<keyword evidence="1" id="KW-1133">Transmembrane helix</keyword>
<dbReference type="Proteomes" id="UP000271087">
    <property type="component" value="Unassembled WGS sequence"/>
</dbReference>
<organism evidence="4">
    <name type="scientific">Onchocerca ochengi</name>
    <name type="common">Filarial nematode worm</name>
    <dbReference type="NCBI Taxonomy" id="42157"/>
    <lineage>
        <taxon>Eukaryota</taxon>
        <taxon>Metazoa</taxon>
        <taxon>Ecdysozoa</taxon>
        <taxon>Nematoda</taxon>
        <taxon>Chromadorea</taxon>
        <taxon>Rhabditida</taxon>
        <taxon>Spirurina</taxon>
        <taxon>Spiruromorpha</taxon>
        <taxon>Filarioidea</taxon>
        <taxon>Onchocercidae</taxon>
        <taxon>Onchocerca</taxon>
    </lineage>
</organism>
<keyword evidence="1" id="KW-0472">Membrane</keyword>
<dbReference type="WBParaSite" id="nOo.2.0.1.t08076-RA">
    <property type="protein sequence ID" value="nOo.2.0.1.t08076-RA"/>
    <property type="gene ID" value="nOo.2.0.1.g08076"/>
</dbReference>
<evidence type="ECO:0000256" key="1">
    <source>
        <dbReference type="SAM" id="Phobius"/>
    </source>
</evidence>